<dbReference type="RefSeq" id="WP_378057838.1">
    <property type="nucleotide sequence ID" value="NZ_JBHSIS010000009.1"/>
</dbReference>
<organism evidence="1 2">
    <name type="scientific">Actinophytocola glycyrrhizae</name>
    <dbReference type="NCBI Taxonomy" id="2044873"/>
    <lineage>
        <taxon>Bacteria</taxon>
        <taxon>Bacillati</taxon>
        <taxon>Actinomycetota</taxon>
        <taxon>Actinomycetes</taxon>
        <taxon>Pseudonocardiales</taxon>
        <taxon>Pseudonocardiaceae</taxon>
    </lineage>
</organism>
<dbReference type="EMBL" id="JBHSIS010000009">
    <property type="protein sequence ID" value="MFC4855869.1"/>
    <property type="molecule type" value="Genomic_DNA"/>
</dbReference>
<dbReference type="Proteomes" id="UP001595859">
    <property type="component" value="Unassembled WGS sequence"/>
</dbReference>
<name>A0ABV9S4L0_9PSEU</name>
<reference evidence="2" key="1">
    <citation type="journal article" date="2019" name="Int. J. Syst. Evol. Microbiol.">
        <title>The Global Catalogue of Microorganisms (GCM) 10K type strain sequencing project: providing services to taxonomists for standard genome sequencing and annotation.</title>
        <authorList>
            <consortium name="The Broad Institute Genomics Platform"/>
            <consortium name="The Broad Institute Genome Sequencing Center for Infectious Disease"/>
            <person name="Wu L."/>
            <person name="Ma J."/>
        </authorList>
    </citation>
    <scope>NUCLEOTIDE SEQUENCE [LARGE SCALE GENOMIC DNA]</scope>
    <source>
        <strain evidence="2">ZS-22-S1</strain>
    </source>
</reference>
<gene>
    <name evidence="1" type="ORF">ACFPCV_20345</name>
</gene>
<evidence type="ECO:0000313" key="2">
    <source>
        <dbReference type="Proteomes" id="UP001595859"/>
    </source>
</evidence>
<protein>
    <submittedName>
        <fullName evidence="1">Uncharacterized protein</fullName>
    </submittedName>
</protein>
<accession>A0ABV9S4L0</accession>
<evidence type="ECO:0000313" key="1">
    <source>
        <dbReference type="EMBL" id="MFC4855869.1"/>
    </source>
</evidence>
<comment type="caution">
    <text evidence="1">The sequence shown here is derived from an EMBL/GenBank/DDBJ whole genome shotgun (WGS) entry which is preliminary data.</text>
</comment>
<proteinExistence type="predicted"/>
<keyword evidence="2" id="KW-1185">Reference proteome</keyword>
<sequence>MLMRFLFPLLLVGTIIGALGGGGPVPGGLMSRVSVDLRATRRLRAAGIT</sequence>